<evidence type="ECO:0000313" key="3">
    <source>
        <dbReference type="EMBL" id="QNG53027.1"/>
    </source>
</evidence>
<evidence type="ECO:0000313" key="4">
    <source>
        <dbReference type="Proteomes" id="UP000515728"/>
    </source>
</evidence>
<evidence type="ECO:0008006" key="5">
    <source>
        <dbReference type="Google" id="ProtNLM"/>
    </source>
</evidence>
<feature type="region of interest" description="Disordered" evidence="1">
    <location>
        <begin position="1"/>
        <end position="22"/>
    </location>
</feature>
<dbReference type="KEGG" id="ppel:H6H00_03025"/>
<gene>
    <name evidence="3" type="ORF">H6H00_03025</name>
</gene>
<dbReference type="RefSeq" id="WP_185719856.1">
    <property type="nucleotide sequence ID" value="NZ_BAAAWI010000001.1"/>
</dbReference>
<feature type="transmembrane region" description="Helical" evidence="2">
    <location>
        <begin position="43"/>
        <end position="62"/>
    </location>
</feature>
<reference evidence="3 4" key="1">
    <citation type="submission" date="2020-08" db="EMBL/GenBank/DDBJ databases">
        <authorList>
            <person name="Mo P."/>
        </authorList>
    </citation>
    <scope>NUCLEOTIDE SEQUENCE [LARGE SCALE GENOMIC DNA]</scope>
    <source>
        <strain evidence="3 4">CGMCC 4.1532</strain>
    </source>
</reference>
<proteinExistence type="predicted"/>
<dbReference type="EMBL" id="CP060131">
    <property type="protein sequence ID" value="QNG53027.1"/>
    <property type="molecule type" value="Genomic_DNA"/>
</dbReference>
<protein>
    <recommendedName>
        <fullName evidence="5">DUF3137 domain-containing protein</fullName>
    </recommendedName>
</protein>
<evidence type="ECO:0000256" key="2">
    <source>
        <dbReference type="SAM" id="Phobius"/>
    </source>
</evidence>
<sequence>MSESDDEPTRRITSLGPPGNRNRRRLVRHYFRRTPDPNAERQAFVLLGAAAFAVLVGVALVLVALPLVAAFAGVAAVMLGGQGWIQLSEYRRRLAAAEPKPLDGSMDRTLQEDLAAAAARAMARFRLGPADLVLRSADVRPSLAKARRFADQGDGPLVVFGPAKRAVGRSGAGPVWRFSAYDVLVVCPTEHHLALYGCTVDLATGAHRDDQTHEYHYGHVVAILTTVKSGASQEVDLMDSPYRVTSAEQLSLVEFQVVVASGDRSRVVVGIDDDDPARRRLTLQESGIEDVVDALRETLRRREGAAGVAQ</sequence>
<keyword evidence="4" id="KW-1185">Reference proteome</keyword>
<keyword evidence="2" id="KW-0812">Transmembrane</keyword>
<keyword evidence="2" id="KW-0472">Membrane</keyword>
<dbReference type="AlphaFoldDB" id="A0A7G7MJR6"/>
<keyword evidence="2" id="KW-1133">Transmembrane helix</keyword>
<organism evidence="3 4">
    <name type="scientific">Pseudonocardia petroleophila</name>
    <dbReference type="NCBI Taxonomy" id="37331"/>
    <lineage>
        <taxon>Bacteria</taxon>
        <taxon>Bacillati</taxon>
        <taxon>Actinomycetota</taxon>
        <taxon>Actinomycetes</taxon>
        <taxon>Pseudonocardiales</taxon>
        <taxon>Pseudonocardiaceae</taxon>
        <taxon>Pseudonocardia</taxon>
    </lineage>
</organism>
<name>A0A7G7MJR6_9PSEU</name>
<accession>A0A7G7MJR6</accession>
<dbReference type="Proteomes" id="UP000515728">
    <property type="component" value="Chromosome"/>
</dbReference>
<evidence type="ECO:0000256" key="1">
    <source>
        <dbReference type="SAM" id="MobiDB-lite"/>
    </source>
</evidence>